<name>F3KLP7_9ARCH</name>
<accession>F3KLP7</accession>
<gene>
    <name evidence="7" type="primary">tmk</name>
    <name evidence="9" type="ORF">Nlim_1430</name>
</gene>
<dbReference type="GO" id="GO:0004798">
    <property type="term" value="F:dTMP kinase activity"/>
    <property type="evidence" value="ECO:0007669"/>
    <property type="project" value="UniProtKB-UniRule"/>
</dbReference>
<dbReference type="GO" id="GO:0005524">
    <property type="term" value="F:ATP binding"/>
    <property type="evidence" value="ECO:0007669"/>
    <property type="project" value="UniProtKB-UniRule"/>
</dbReference>
<comment type="caution">
    <text evidence="9">The sequence shown here is derived from an EMBL/GenBank/DDBJ whole genome shotgun (WGS) entry which is preliminary data.</text>
</comment>
<evidence type="ECO:0000256" key="6">
    <source>
        <dbReference type="ARBA" id="ARBA00022840"/>
    </source>
</evidence>
<dbReference type="InterPro" id="IPR039430">
    <property type="entry name" value="Thymidylate_kin-like_dom"/>
</dbReference>
<evidence type="ECO:0000256" key="3">
    <source>
        <dbReference type="ARBA" id="ARBA00022727"/>
    </source>
</evidence>
<comment type="caution">
    <text evidence="7">Lacks conserved residue(s) required for the propagation of feature annotation.</text>
</comment>
<comment type="similarity">
    <text evidence="1 7">Belongs to the thymidylate kinase family.</text>
</comment>
<keyword evidence="2 7" id="KW-0808">Transferase</keyword>
<dbReference type="CDD" id="cd01672">
    <property type="entry name" value="TMPK"/>
    <property type="match status" value="1"/>
</dbReference>
<dbReference type="NCBIfam" id="TIGR00041">
    <property type="entry name" value="DTMP_kinase"/>
    <property type="match status" value="1"/>
</dbReference>
<dbReference type="EC" id="2.7.4.9" evidence="7"/>
<dbReference type="PANTHER" id="PTHR10344">
    <property type="entry name" value="THYMIDYLATE KINASE"/>
    <property type="match status" value="1"/>
</dbReference>
<dbReference type="Pfam" id="PF02223">
    <property type="entry name" value="Thymidylate_kin"/>
    <property type="match status" value="1"/>
</dbReference>
<dbReference type="STRING" id="886738.Nlim_1430"/>
<dbReference type="GO" id="GO:0006233">
    <property type="term" value="P:dTDP biosynthetic process"/>
    <property type="evidence" value="ECO:0007669"/>
    <property type="project" value="InterPro"/>
</dbReference>
<dbReference type="Gene3D" id="3.40.50.300">
    <property type="entry name" value="P-loop containing nucleotide triphosphate hydrolases"/>
    <property type="match status" value="1"/>
</dbReference>
<dbReference type="InterPro" id="IPR018094">
    <property type="entry name" value="Thymidylate_kinase"/>
</dbReference>
<evidence type="ECO:0000256" key="5">
    <source>
        <dbReference type="ARBA" id="ARBA00022777"/>
    </source>
</evidence>
<evidence type="ECO:0000259" key="8">
    <source>
        <dbReference type="Pfam" id="PF02223"/>
    </source>
</evidence>
<dbReference type="SUPFAM" id="SSF52540">
    <property type="entry name" value="P-loop containing nucleoside triphosphate hydrolases"/>
    <property type="match status" value="1"/>
</dbReference>
<dbReference type="HOGENOM" id="CLU_049131_3_1_2"/>
<keyword evidence="4 7" id="KW-0547">Nucleotide-binding</keyword>
<reference evidence="9" key="1">
    <citation type="journal article" date="2011" name="PLoS ONE">
        <title>Genome of a low-salinity ammonia-oxidizing archaeon determined by single-cell and metagenomic analysis.</title>
        <authorList>
            <person name="Blainey P.C."/>
            <person name="Mosier A.C."/>
            <person name="Potanina A."/>
            <person name="Francis C.A."/>
            <person name="Quake S.R."/>
        </authorList>
    </citation>
    <scope>NUCLEOTIDE SEQUENCE [LARGE SCALE GENOMIC DNA]</scope>
    <source>
        <strain evidence="9">SFB1</strain>
    </source>
</reference>
<dbReference type="HAMAP" id="MF_00165">
    <property type="entry name" value="Thymidylate_kinase"/>
    <property type="match status" value="1"/>
</dbReference>
<dbReference type="GO" id="GO:0006227">
    <property type="term" value="P:dUDP biosynthetic process"/>
    <property type="evidence" value="ECO:0007669"/>
    <property type="project" value="TreeGrafter"/>
</dbReference>
<dbReference type="EMBL" id="AEGP01000050">
    <property type="protein sequence ID" value="EGG41631.1"/>
    <property type="molecule type" value="Genomic_DNA"/>
</dbReference>
<evidence type="ECO:0000256" key="4">
    <source>
        <dbReference type="ARBA" id="ARBA00022741"/>
    </source>
</evidence>
<feature type="domain" description="Thymidylate kinase-like" evidence="8">
    <location>
        <begin position="5"/>
        <end position="183"/>
    </location>
</feature>
<keyword evidence="6 7" id="KW-0067">ATP-binding</keyword>
<comment type="catalytic activity">
    <reaction evidence="7">
        <text>dTMP + ATP = dTDP + ADP</text>
        <dbReference type="Rhea" id="RHEA:13517"/>
        <dbReference type="ChEBI" id="CHEBI:30616"/>
        <dbReference type="ChEBI" id="CHEBI:58369"/>
        <dbReference type="ChEBI" id="CHEBI:63528"/>
        <dbReference type="ChEBI" id="CHEBI:456216"/>
        <dbReference type="EC" id="2.7.4.9"/>
    </reaction>
</comment>
<organism evidence="9">
    <name type="scientific">Candidatus Nitrosarchaeum limnium SFB1</name>
    <dbReference type="NCBI Taxonomy" id="886738"/>
    <lineage>
        <taxon>Archaea</taxon>
        <taxon>Nitrososphaerota</taxon>
        <taxon>Nitrososphaeria</taxon>
        <taxon>Nitrosopumilales</taxon>
        <taxon>Nitrosopumilaceae</taxon>
        <taxon>Nitrosarchaeum</taxon>
    </lineage>
</organism>
<protein>
    <recommendedName>
        <fullName evidence="7">Probable thymidylate kinase</fullName>
        <ecNumber evidence="7">2.7.4.9</ecNumber>
    </recommendedName>
    <alternativeName>
        <fullName evidence="7">dTMP kinase</fullName>
    </alternativeName>
</protein>
<evidence type="ECO:0000256" key="7">
    <source>
        <dbReference type="HAMAP-Rule" id="MF_00165"/>
    </source>
</evidence>
<sequence>MIIVIEGGDQAGKKTQTALLAKALKQRKIKTTTFSFPDYKTPIGKEISKYLNGKRKFPPQVIHCLLAANRWEKLNDIINAQSKNSVIIMNRYYQSNLIYGLANGMNRKWLENLDSGLPKADLVILLDVSQTESFRRKKTNRDKFEKNEEFLRNISKIYRKIAKQENWKIIDASRPKQEVHKDILQAFTKKIGV</sequence>
<keyword evidence="5 7" id="KW-0418">Kinase</keyword>
<evidence type="ECO:0000313" key="9">
    <source>
        <dbReference type="EMBL" id="EGG41631.1"/>
    </source>
</evidence>
<keyword evidence="3 7" id="KW-0545">Nucleotide biosynthesis</keyword>
<evidence type="ECO:0000256" key="1">
    <source>
        <dbReference type="ARBA" id="ARBA00009776"/>
    </source>
</evidence>
<dbReference type="AlphaFoldDB" id="F3KLP7"/>
<dbReference type="Proteomes" id="UP000004348">
    <property type="component" value="Chromosome"/>
</dbReference>
<dbReference type="InterPro" id="IPR027417">
    <property type="entry name" value="P-loop_NTPase"/>
</dbReference>
<evidence type="ECO:0000256" key="2">
    <source>
        <dbReference type="ARBA" id="ARBA00022679"/>
    </source>
</evidence>
<dbReference type="PANTHER" id="PTHR10344:SF1">
    <property type="entry name" value="THYMIDYLATE KINASE"/>
    <property type="match status" value="1"/>
</dbReference>
<dbReference type="GO" id="GO:0005737">
    <property type="term" value="C:cytoplasm"/>
    <property type="evidence" value="ECO:0007669"/>
    <property type="project" value="TreeGrafter"/>
</dbReference>
<proteinExistence type="inferred from homology"/>
<dbReference type="GO" id="GO:0006235">
    <property type="term" value="P:dTTP biosynthetic process"/>
    <property type="evidence" value="ECO:0007669"/>
    <property type="project" value="UniProtKB-UniRule"/>
</dbReference>
<dbReference type="PATRIC" id="fig|886738.10.peg.1564"/>